<dbReference type="FunFam" id="2.70.150.10:FF:000042">
    <property type="entry name" value="Plasma membrane ATPase"/>
    <property type="match status" value="1"/>
</dbReference>
<evidence type="ECO:0000256" key="8">
    <source>
        <dbReference type="ARBA" id="ARBA00022842"/>
    </source>
</evidence>
<evidence type="ECO:0000313" key="16">
    <source>
        <dbReference type="EMBL" id="CEO99461.1"/>
    </source>
</evidence>
<evidence type="ECO:0000256" key="3">
    <source>
        <dbReference type="ARBA" id="ARBA00022553"/>
    </source>
</evidence>
<evidence type="ECO:0000256" key="14">
    <source>
        <dbReference type="SAM" id="Phobius"/>
    </source>
</evidence>
<proteinExistence type="inferred from homology"/>
<dbReference type="NCBIfam" id="TIGR01494">
    <property type="entry name" value="ATPase_P-type"/>
    <property type="match status" value="1"/>
</dbReference>
<dbReference type="PRINTS" id="PR00120">
    <property type="entry name" value="HATPASE"/>
</dbReference>
<dbReference type="GO" id="GO:0016020">
    <property type="term" value="C:membrane"/>
    <property type="evidence" value="ECO:0007669"/>
    <property type="project" value="UniProtKB-SubCell"/>
</dbReference>
<feature type="transmembrane region" description="Helical" evidence="14">
    <location>
        <begin position="385"/>
        <end position="405"/>
    </location>
</feature>
<evidence type="ECO:0000256" key="7">
    <source>
        <dbReference type="ARBA" id="ARBA00022840"/>
    </source>
</evidence>
<feature type="transmembrane region" description="Helical" evidence="14">
    <location>
        <begin position="348"/>
        <end position="370"/>
    </location>
</feature>
<accession>A0A0G4IWJ4</accession>
<protein>
    <recommendedName>
        <fullName evidence="12">Proton pump</fullName>
    </recommendedName>
</protein>
<dbReference type="InterPro" id="IPR008250">
    <property type="entry name" value="ATPase_P-typ_transduc_dom_A_sf"/>
</dbReference>
<dbReference type="InterPro" id="IPR059000">
    <property type="entry name" value="ATPase_P-type_domA"/>
</dbReference>
<dbReference type="SUPFAM" id="SSF81665">
    <property type="entry name" value="Calcium ATPase, transmembrane domain M"/>
    <property type="match status" value="1"/>
</dbReference>
<comment type="subcellular location">
    <subcellularLocation>
        <location evidence="1">Membrane</location>
        <topology evidence="1">Multi-pass membrane protein</topology>
    </subcellularLocation>
</comment>
<keyword evidence="3" id="KW-0597">Phosphoprotein</keyword>
<dbReference type="SUPFAM" id="SSF56784">
    <property type="entry name" value="HAD-like"/>
    <property type="match status" value="1"/>
</dbReference>
<dbReference type="OrthoDB" id="116380at2759"/>
<dbReference type="FunFam" id="3.40.50.1000:FF:000211">
    <property type="entry name" value="Plasma membrane ATPase"/>
    <property type="match status" value="1"/>
</dbReference>
<feature type="transmembrane region" description="Helical" evidence="14">
    <location>
        <begin position="504"/>
        <end position="526"/>
    </location>
</feature>
<feature type="transmembrane region" description="Helical" evidence="14">
    <location>
        <begin position="98"/>
        <end position="117"/>
    </location>
</feature>
<reference evidence="16 17" key="1">
    <citation type="submission" date="2015-02" db="EMBL/GenBank/DDBJ databases">
        <authorList>
            <person name="Chooi Y.-H."/>
        </authorList>
    </citation>
    <scope>NUCLEOTIDE SEQUENCE [LARGE SCALE GENOMIC DNA]</scope>
    <source>
        <strain evidence="16">E3</strain>
    </source>
</reference>
<evidence type="ECO:0000256" key="10">
    <source>
        <dbReference type="ARBA" id="ARBA00022989"/>
    </source>
</evidence>
<dbReference type="Pfam" id="PF00122">
    <property type="entry name" value="E1-E2_ATPase"/>
    <property type="match status" value="1"/>
</dbReference>
<feature type="transmembrane region" description="Helical" evidence="14">
    <location>
        <begin position="123"/>
        <end position="143"/>
    </location>
</feature>
<dbReference type="STRING" id="37360.A0A0G4IWJ4"/>
<evidence type="ECO:0000256" key="1">
    <source>
        <dbReference type="ARBA" id="ARBA00004141"/>
    </source>
</evidence>
<dbReference type="InterPro" id="IPR004014">
    <property type="entry name" value="ATPase_P-typ_cation-transptr_N"/>
</dbReference>
<dbReference type="Gene3D" id="1.20.1110.10">
    <property type="entry name" value="Calcium-transporting ATPase, transmembrane domain"/>
    <property type="match status" value="2"/>
</dbReference>
<feature type="transmembrane region" description="Helical" evidence="14">
    <location>
        <begin position="469"/>
        <end position="492"/>
    </location>
</feature>
<dbReference type="Gene3D" id="2.70.150.10">
    <property type="entry name" value="Calcium-transporting ATPase, cytoplasmic transduction domain A"/>
    <property type="match status" value="1"/>
</dbReference>
<keyword evidence="4 14" id="KW-0812">Transmembrane</keyword>
<comment type="similarity">
    <text evidence="2">Belongs to the cation transport ATPase (P-type) (TC 3.A.3) family. Type IIIA subfamily.</text>
</comment>
<evidence type="ECO:0000256" key="2">
    <source>
        <dbReference type="ARBA" id="ARBA00008804"/>
    </source>
</evidence>
<keyword evidence="8" id="KW-0460">Magnesium</keyword>
<dbReference type="InterPro" id="IPR023214">
    <property type="entry name" value="HAD_sf"/>
</dbReference>
<dbReference type="SUPFAM" id="SSF81653">
    <property type="entry name" value="Calcium ATPase, transduction domain A"/>
    <property type="match status" value="1"/>
</dbReference>
<keyword evidence="10 14" id="KW-1133">Transmembrane helix</keyword>
<name>A0A0G4IWJ4_PLABS</name>
<keyword evidence="9" id="KW-1278">Translocase</keyword>
<evidence type="ECO:0000259" key="15">
    <source>
        <dbReference type="SMART" id="SM00831"/>
    </source>
</evidence>
<keyword evidence="6" id="KW-0547">Nucleotide-binding</keyword>
<dbReference type="Pfam" id="PF00690">
    <property type="entry name" value="Cation_ATPase_N"/>
    <property type="match status" value="1"/>
</dbReference>
<evidence type="ECO:0000256" key="5">
    <source>
        <dbReference type="ARBA" id="ARBA00022723"/>
    </source>
</evidence>
<keyword evidence="5" id="KW-0479">Metal-binding</keyword>
<evidence type="ECO:0000256" key="9">
    <source>
        <dbReference type="ARBA" id="ARBA00022967"/>
    </source>
</evidence>
<evidence type="ECO:0000256" key="13">
    <source>
        <dbReference type="SAM" id="MobiDB-lite"/>
    </source>
</evidence>
<evidence type="ECO:0000256" key="11">
    <source>
        <dbReference type="ARBA" id="ARBA00023136"/>
    </source>
</evidence>
<dbReference type="SMART" id="SM00831">
    <property type="entry name" value="Cation_ATPase_N"/>
    <property type="match status" value="1"/>
</dbReference>
<dbReference type="PANTHER" id="PTHR42861">
    <property type="entry name" value="CALCIUM-TRANSPORTING ATPASE"/>
    <property type="match status" value="1"/>
</dbReference>
<organism evidence="16 17">
    <name type="scientific">Plasmodiophora brassicae</name>
    <name type="common">Clubroot disease agent</name>
    <dbReference type="NCBI Taxonomy" id="37360"/>
    <lineage>
        <taxon>Eukaryota</taxon>
        <taxon>Sar</taxon>
        <taxon>Rhizaria</taxon>
        <taxon>Endomyxa</taxon>
        <taxon>Phytomyxea</taxon>
        <taxon>Plasmodiophorida</taxon>
        <taxon>Plasmodiophoridae</taxon>
        <taxon>Plasmodiophora</taxon>
    </lineage>
</organism>
<dbReference type="InterPro" id="IPR001757">
    <property type="entry name" value="P_typ_ATPase"/>
</dbReference>
<evidence type="ECO:0000256" key="4">
    <source>
        <dbReference type="ARBA" id="ARBA00022692"/>
    </source>
</evidence>
<gene>
    <name evidence="16" type="ORF">PBRA_001367</name>
</gene>
<dbReference type="EMBL" id="CDSF01000090">
    <property type="protein sequence ID" value="CEO99461.1"/>
    <property type="molecule type" value="Genomic_DNA"/>
</dbReference>
<keyword evidence="7" id="KW-0067">ATP-binding</keyword>
<dbReference type="Gene3D" id="3.40.50.1000">
    <property type="entry name" value="HAD superfamily/HAD-like"/>
    <property type="match status" value="1"/>
</dbReference>
<sequence>MAEPSRDQEEVVLYGLGGPERALSASHLSRRDVDDQLKRYASSTINVAELNEHQPHISRQPSTSAGHSKGLTTGAAEDLLKVHGLNQLVEVRKSRWRLLLEQFIGPMPIGIWIAIIIECILTKWADVVVLLALQCINGFLAFYEKNKADNAIAALKKSLRPTAQVKRDGKWQTINATLLVPGDLIALSAGSAVPADCEINTGIVSIDQSAMTGESMPVRMNPGHEAKMGSTVARGESEATVTATGMNTMYGKTAALLQNTDGFSQALPEHKFIIVEALKQSGVITGMTGDGVNDAPALKQAHIGFAVDGATDAARAAADIVLTTPGLRAIVEAVLIARRIFARMNSFLTYRVAATLQLILFFFVGVMAMHPNELGPPGDTSFPKFWAMPVITLLTITVLNDGNIISVAYDSVHTSKRPLLWNIPRLWGMAATLGLVACASSLVMLWLALTSWKNASSAFYRAFRLEALTFEQAIVVLYLSISLTQFMMLFSARTEARPFLSQRPGGLLLAAGCVALGISTLFSLYWPFGDGGAPISGRWCGFTWLYCLVWFLIQDVLKVAVFKVVDRHAASVNDDDAGQEQIEVVAAVL</sequence>
<feature type="region of interest" description="Disordered" evidence="13">
    <location>
        <begin position="51"/>
        <end position="70"/>
    </location>
</feature>
<evidence type="ECO:0000256" key="6">
    <source>
        <dbReference type="ARBA" id="ARBA00022741"/>
    </source>
</evidence>
<dbReference type="GO" id="GO:0005524">
    <property type="term" value="F:ATP binding"/>
    <property type="evidence" value="ECO:0007669"/>
    <property type="project" value="UniProtKB-KW"/>
</dbReference>
<feature type="transmembrane region" description="Helical" evidence="14">
    <location>
        <begin position="532"/>
        <end position="553"/>
    </location>
</feature>
<dbReference type="InterPro" id="IPR036412">
    <property type="entry name" value="HAD-like_sf"/>
</dbReference>
<evidence type="ECO:0000313" key="17">
    <source>
        <dbReference type="Proteomes" id="UP000039324"/>
    </source>
</evidence>
<feature type="compositionally biased region" description="Polar residues" evidence="13">
    <location>
        <begin position="57"/>
        <end position="66"/>
    </location>
</feature>
<dbReference type="Proteomes" id="UP000039324">
    <property type="component" value="Unassembled WGS sequence"/>
</dbReference>
<keyword evidence="11 14" id="KW-0472">Membrane</keyword>
<dbReference type="GO" id="GO:0046872">
    <property type="term" value="F:metal ion binding"/>
    <property type="evidence" value="ECO:0007669"/>
    <property type="project" value="UniProtKB-KW"/>
</dbReference>
<dbReference type="GO" id="GO:0016887">
    <property type="term" value="F:ATP hydrolysis activity"/>
    <property type="evidence" value="ECO:0007669"/>
    <property type="project" value="InterPro"/>
</dbReference>
<evidence type="ECO:0000256" key="12">
    <source>
        <dbReference type="ARBA" id="ARBA00031813"/>
    </source>
</evidence>
<feature type="transmembrane region" description="Helical" evidence="14">
    <location>
        <begin position="426"/>
        <end position="449"/>
    </location>
</feature>
<dbReference type="InterPro" id="IPR023298">
    <property type="entry name" value="ATPase_P-typ_TM_dom_sf"/>
</dbReference>
<keyword evidence="17" id="KW-1185">Reference proteome</keyword>
<feature type="domain" description="Cation-transporting P-type ATPase N-terminal" evidence="15">
    <location>
        <begin position="27"/>
        <end position="123"/>
    </location>
</feature>
<dbReference type="AlphaFoldDB" id="A0A0G4IWJ4"/>